<dbReference type="RefSeq" id="WP_208727162.1">
    <property type="nucleotide sequence ID" value="NZ_BJLF01000011.1"/>
</dbReference>
<dbReference type="PANTHER" id="PTHR43537:SF24">
    <property type="entry name" value="GLUCONATE OPERON TRANSCRIPTIONAL REPRESSOR"/>
    <property type="match status" value="1"/>
</dbReference>
<evidence type="ECO:0000259" key="4">
    <source>
        <dbReference type="PROSITE" id="PS50949"/>
    </source>
</evidence>
<keyword evidence="3" id="KW-0804">Transcription</keyword>
<dbReference type="InterPro" id="IPR036390">
    <property type="entry name" value="WH_DNA-bd_sf"/>
</dbReference>
<dbReference type="GO" id="GO:0003677">
    <property type="term" value="F:DNA binding"/>
    <property type="evidence" value="ECO:0007669"/>
    <property type="project" value="UniProtKB-KW"/>
</dbReference>
<dbReference type="PANTHER" id="PTHR43537">
    <property type="entry name" value="TRANSCRIPTIONAL REGULATOR, GNTR FAMILY"/>
    <property type="match status" value="1"/>
</dbReference>
<dbReference type="SUPFAM" id="SSF46785">
    <property type="entry name" value="Winged helix' DNA-binding domain"/>
    <property type="match status" value="1"/>
</dbReference>
<dbReference type="InterPro" id="IPR036388">
    <property type="entry name" value="WH-like_DNA-bd_sf"/>
</dbReference>
<dbReference type="PROSITE" id="PS50949">
    <property type="entry name" value="HTH_GNTR"/>
    <property type="match status" value="1"/>
</dbReference>
<proteinExistence type="predicted"/>
<dbReference type="SUPFAM" id="SSF48008">
    <property type="entry name" value="GntR ligand-binding domain-like"/>
    <property type="match status" value="1"/>
</dbReference>
<feature type="domain" description="HTH gntR-type" evidence="4">
    <location>
        <begin position="18"/>
        <end position="85"/>
    </location>
</feature>
<dbReference type="Gene3D" id="1.20.120.530">
    <property type="entry name" value="GntR ligand-binding domain-like"/>
    <property type="match status" value="1"/>
</dbReference>
<comment type="caution">
    <text evidence="5">The sequence shown here is derived from an EMBL/GenBank/DDBJ whole genome shotgun (WGS) entry which is preliminary data.</text>
</comment>
<organism evidence="5 6">
    <name type="scientific">Vibrio inusitatus NBRC 102082</name>
    <dbReference type="NCBI Taxonomy" id="1219070"/>
    <lineage>
        <taxon>Bacteria</taxon>
        <taxon>Pseudomonadati</taxon>
        <taxon>Pseudomonadota</taxon>
        <taxon>Gammaproteobacteria</taxon>
        <taxon>Vibrionales</taxon>
        <taxon>Vibrionaceae</taxon>
        <taxon>Vibrio</taxon>
    </lineage>
</organism>
<keyword evidence="1" id="KW-0805">Transcription regulation</keyword>
<name>A0A4Y3HX28_9VIBR</name>
<keyword evidence="2" id="KW-0238">DNA-binding</keyword>
<dbReference type="Pfam" id="PF00392">
    <property type="entry name" value="GntR"/>
    <property type="match status" value="1"/>
</dbReference>
<evidence type="ECO:0000256" key="1">
    <source>
        <dbReference type="ARBA" id="ARBA00023015"/>
    </source>
</evidence>
<dbReference type="SMART" id="SM00895">
    <property type="entry name" value="FCD"/>
    <property type="match status" value="1"/>
</dbReference>
<dbReference type="EMBL" id="BJLF01000011">
    <property type="protein sequence ID" value="GEA51637.1"/>
    <property type="molecule type" value="Genomic_DNA"/>
</dbReference>
<dbReference type="Pfam" id="PF07729">
    <property type="entry name" value="FCD"/>
    <property type="match status" value="1"/>
</dbReference>
<evidence type="ECO:0000256" key="3">
    <source>
        <dbReference type="ARBA" id="ARBA00023163"/>
    </source>
</evidence>
<dbReference type="SMART" id="SM00345">
    <property type="entry name" value="HTH_GNTR"/>
    <property type="match status" value="1"/>
</dbReference>
<dbReference type="AlphaFoldDB" id="A0A4Y3HX28"/>
<dbReference type="InterPro" id="IPR000524">
    <property type="entry name" value="Tscrpt_reg_HTH_GntR"/>
</dbReference>
<evidence type="ECO:0000256" key="2">
    <source>
        <dbReference type="ARBA" id="ARBA00023125"/>
    </source>
</evidence>
<accession>A0A4Y3HX28</accession>
<reference evidence="5 6" key="1">
    <citation type="submission" date="2019-06" db="EMBL/GenBank/DDBJ databases">
        <title>Whole genome shotgun sequence of Vibrio inusitatus NBRC 102082.</title>
        <authorList>
            <person name="Hosoyama A."/>
            <person name="Uohara A."/>
            <person name="Ohji S."/>
            <person name="Ichikawa N."/>
        </authorList>
    </citation>
    <scope>NUCLEOTIDE SEQUENCE [LARGE SCALE GENOMIC DNA]</scope>
    <source>
        <strain evidence="5 6">NBRC 102082</strain>
    </source>
</reference>
<dbReference type="GO" id="GO:0003700">
    <property type="term" value="F:DNA-binding transcription factor activity"/>
    <property type="evidence" value="ECO:0007669"/>
    <property type="project" value="InterPro"/>
</dbReference>
<dbReference type="Proteomes" id="UP000318717">
    <property type="component" value="Unassembled WGS sequence"/>
</dbReference>
<keyword evidence="6" id="KW-1185">Reference proteome</keyword>
<gene>
    <name evidence="5" type="ORF">VIN01S_24410</name>
</gene>
<evidence type="ECO:0000313" key="6">
    <source>
        <dbReference type="Proteomes" id="UP000318717"/>
    </source>
</evidence>
<evidence type="ECO:0000313" key="5">
    <source>
        <dbReference type="EMBL" id="GEA51637.1"/>
    </source>
</evidence>
<dbReference type="InterPro" id="IPR011711">
    <property type="entry name" value="GntR_C"/>
</dbReference>
<dbReference type="CDD" id="cd07377">
    <property type="entry name" value="WHTH_GntR"/>
    <property type="match status" value="1"/>
</dbReference>
<dbReference type="Gene3D" id="1.10.10.10">
    <property type="entry name" value="Winged helix-like DNA-binding domain superfamily/Winged helix DNA-binding domain"/>
    <property type="match status" value="1"/>
</dbReference>
<protein>
    <submittedName>
        <fullName evidence="5">GntR family transcriptional regulator</fullName>
    </submittedName>
</protein>
<sequence length="226" mass="25477">MNEVANGKGANDSLIKGGSLSETVYHYVLSEIREGHYHPGERVRESEICNSLNVSRTPVREAFRRLQSEGRLIVEPQRGAIVAELDHQEVAELYALRQELESVAAKFAAQFASESELATMEYILQQSEKVKDDPRALNQINWELHNAIYNAAHNRFLTKVFQSLSDSMALLRGTKYIPDGRPEALIEEHRQLVEAIKSRDGESAATAARNHVKKSFQIHLEAKLNI</sequence>
<dbReference type="InterPro" id="IPR008920">
    <property type="entry name" value="TF_FadR/GntR_C"/>
</dbReference>